<protein>
    <recommendedName>
        <fullName evidence="3">t-SNARE coiled-coil homology domain-containing protein</fullName>
    </recommendedName>
</protein>
<comment type="similarity">
    <text evidence="1">Belongs to the syntaxin family.</text>
</comment>
<dbReference type="InterPro" id="IPR000727">
    <property type="entry name" value="T_SNARE_dom"/>
</dbReference>
<dbReference type="InterPro" id="IPR045179">
    <property type="entry name" value="YgfZ/GcvT"/>
</dbReference>
<evidence type="ECO:0000256" key="2">
    <source>
        <dbReference type="SAM" id="MobiDB-lite"/>
    </source>
</evidence>
<dbReference type="InterPro" id="IPR006222">
    <property type="entry name" value="GCVT_N"/>
</dbReference>
<feature type="domain" description="T-SNARE coiled-coil homology" evidence="3">
    <location>
        <begin position="294"/>
        <end position="356"/>
    </location>
</feature>
<dbReference type="InterPro" id="IPR010989">
    <property type="entry name" value="SNARE"/>
</dbReference>
<dbReference type="SUPFAM" id="SSF47661">
    <property type="entry name" value="t-snare proteins"/>
    <property type="match status" value="1"/>
</dbReference>
<dbReference type="Gene3D" id="3.30.1360.120">
    <property type="entry name" value="Probable tRNA modification gtpase trme, domain 1"/>
    <property type="match status" value="1"/>
</dbReference>
<evidence type="ECO:0000313" key="4">
    <source>
        <dbReference type="EMBL" id="RUS32353.1"/>
    </source>
</evidence>
<dbReference type="InterPro" id="IPR027266">
    <property type="entry name" value="TrmE/GcvT-like"/>
</dbReference>
<dbReference type="AlphaFoldDB" id="A0A433QRE5"/>
<dbReference type="InterPro" id="IPR006012">
    <property type="entry name" value="Syntaxin/epimorphin_CS"/>
</dbReference>
<proteinExistence type="inferred from homology"/>
<dbReference type="PANTHER" id="PTHR22602">
    <property type="entry name" value="TRANSFERASE CAF17, MITOCHONDRIAL-RELATED"/>
    <property type="match status" value="1"/>
</dbReference>
<dbReference type="EMBL" id="RBNJ01002122">
    <property type="protein sequence ID" value="RUS32353.1"/>
    <property type="molecule type" value="Genomic_DNA"/>
</dbReference>
<dbReference type="Proteomes" id="UP000274822">
    <property type="component" value="Unassembled WGS sequence"/>
</dbReference>
<dbReference type="GO" id="GO:0016226">
    <property type="term" value="P:iron-sulfur cluster assembly"/>
    <property type="evidence" value="ECO:0007669"/>
    <property type="project" value="TreeGrafter"/>
</dbReference>
<dbReference type="PANTHER" id="PTHR22602:SF0">
    <property type="entry name" value="TRANSFERASE CAF17, MITOCHONDRIAL-RELATED"/>
    <property type="match status" value="1"/>
</dbReference>
<dbReference type="GO" id="GO:0005484">
    <property type="term" value="F:SNAP receptor activity"/>
    <property type="evidence" value="ECO:0007669"/>
    <property type="project" value="InterPro"/>
</dbReference>
<evidence type="ECO:0000313" key="5">
    <source>
        <dbReference type="Proteomes" id="UP000274822"/>
    </source>
</evidence>
<keyword evidence="5" id="KW-1185">Reference proteome</keyword>
<dbReference type="GO" id="GO:0016192">
    <property type="term" value="P:vesicle-mediated transport"/>
    <property type="evidence" value="ECO:0007669"/>
    <property type="project" value="InterPro"/>
</dbReference>
<feature type="compositionally biased region" description="Basic and acidic residues" evidence="2">
    <location>
        <begin position="134"/>
        <end position="146"/>
    </location>
</feature>
<name>A0A433QRE5_9FUNG</name>
<dbReference type="SMART" id="SM00397">
    <property type="entry name" value="t_SNARE"/>
    <property type="match status" value="1"/>
</dbReference>
<dbReference type="SUPFAM" id="SSF103025">
    <property type="entry name" value="Folate-binding domain"/>
    <property type="match status" value="1"/>
</dbReference>
<sequence length="678" mass="76139">MATRSRTLLFLQYRNTYARSHSRSAIASSAASAETERAGLMESSDHVIELSVLPPKWVDIVDEFDENVEKIKENSMCLPIQFQLVPLNLYPRTSSSLALLFLCAGCPIFALFTSPHSSHKARRDAPQAPSPRLRRPDLGRAGDRTPDRRHHACTYTMPSRDISRQFHEAQRKVQRINNESRGNASRQELLMSRNIQTSLATKLQEVSSGFRKGQAQYLQSGCRRILGGNSSGKCVRNLMLSFHGPNSSAELRGRENRKSDILGLDTSVADLLVDDDDVNMGFTESQMAQLESNEAAVSQREREVNEIARSISALAEIFKELQTLVIDQGTLLDRIDYNIESMSYNVREAAKELDQPAVHLPAHPTHLRAVHNPHLQAPREGYLGYRNGNVVDRYYTFELLVSPQRTLLVSTIFSIFTTATAMQKWKPFLSLSRLHLHPVLVRRHLLTSAAASFAERDPLHEGDHFARVPDRGVLELEGPDTVKFLQGLITNHMPRLENGGEGFYAGFLTPQGRLLYDVFIHPLNLAPNYFPHPVYLLDCAQASLPSLHAHLRRYLLRSKVKLRDATDRYALWSVWGPRARDVWEAPHPEPGIVPRGGMVLKVNRCHVSVAEFLFISSHPTPFPPQVNLPPTFTELPAEEYTLRRILHGIPEGVDDLWPGQALPLESNFDYMGGGGLAG</sequence>
<evidence type="ECO:0000256" key="1">
    <source>
        <dbReference type="ARBA" id="ARBA00009063"/>
    </source>
</evidence>
<reference evidence="4 5" key="1">
    <citation type="journal article" date="2018" name="New Phytol.">
        <title>Phylogenomics of Endogonaceae and evolution of mycorrhizas within Mucoromycota.</title>
        <authorList>
            <person name="Chang Y."/>
            <person name="Desiro A."/>
            <person name="Na H."/>
            <person name="Sandor L."/>
            <person name="Lipzen A."/>
            <person name="Clum A."/>
            <person name="Barry K."/>
            <person name="Grigoriev I.V."/>
            <person name="Martin F.M."/>
            <person name="Stajich J.E."/>
            <person name="Smith M.E."/>
            <person name="Bonito G."/>
            <person name="Spatafora J.W."/>
        </authorList>
    </citation>
    <scope>NUCLEOTIDE SEQUENCE [LARGE SCALE GENOMIC DNA]</scope>
    <source>
        <strain evidence="4 5">AD002</strain>
    </source>
</reference>
<dbReference type="GO" id="GO:0016020">
    <property type="term" value="C:membrane"/>
    <property type="evidence" value="ECO:0007669"/>
    <property type="project" value="InterPro"/>
</dbReference>
<feature type="region of interest" description="Disordered" evidence="2">
    <location>
        <begin position="117"/>
        <end position="151"/>
    </location>
</feature>
<accession>A0A433QRE5</accession>
<gene>
    <name evidence="4" type="ORF">BC938DRAFT_475631</name>
</gene>
<dbReference type="PROSITE" id="PS00914">
    <property type="entry name" value="SYNTAXIN"/>
    <property type="match status" value="1"/>
</dbReference>
<dbReference type="GO" id="GO:0006886">
    <property type="term" value="P:intracellular protein transport"/>
    <property type="evidence" value="ECO:0007669"/>
    <property type="project" value="InterPro"/>
</dbReference>
<evidence type="ECO:0000259" key="3">
    <source>
        <dbReference type="PROSITE" id="PS50192"/>
    </source>
</evidence>
<dbReference type="CDD" id="cd15845">
    <property type="entry name" value="SNARE_syntaxin16"/>
    <property type="match status" value="1"/>
</dbReference>
<dbReference type="Pfam" id="PF01571">
    <property type="entry name" value="GCV_T"/>
    <property type="match status" value="1"/>
</dbReference>
<organism evidence="4 5">
    <name type="scientific">Jimgerdemannia flammicorona</name>
    <dbReference type="NCBI Taxonomy" id="994334"/>
    <lineage>
        <taxon>Eukaryota</taxon>
        <taxon>Fungi</taxon>
        <taxon>Fungi incertae sedis</taxon>
        <taxon>Mucoromycota</taxon>
        <taxon>Mucoromycotina</taxon>
        <taxon>Endogonomycetes</taxon>
        <taxon>Endogonales</taxon>
        <taxon>Endogonaceae</taxon>
        <taxon>Jimgerdemannia</taxon>
    </lineage>
</organism>
<dbReference type="PROSITE" id="PS50192">
    <property type="entry name" value="T_SNARE"/>
    <property type="match status" value="1"/>
</dbReference>
<comment type="caution">
    <text evidence="4">The sequence shown here is derived from an EMBL/GenBank/DDBJ whole genome shotgun (WGS) entry which is preliminary data.</text>
</comment>
<dbReference type="GO" id="GO:0005759">
    <property type="term" value="C:mitochondrial matrix"/>
    <property type="evidence" value="ECO:0007669"/>
    <property type="project" value="TreeGrafter"/>
</dbReference>
<dbReference type="Gene3D" id="1.20.58.70">
    <property type="match status" value="1"/>
</dbReference>